<dbReference type="NCBIfam" id="TIGR00029">
    <property type="entry name" value="S20"/>
    <property type="match status" value="1"/>
</dbReference>
<name>A0AAV8TG40_9ROSI</name>
<evidence type="ECO:0000313" key="7">
    <source>
        <dbReference type="Proteomes" id="UP001159364"/>
    </source>
</evidence>
<evidence type="ECO:0000313" key="6">
    <source>
        <dbReference type="EMBL" id="KAJ8765230.1"/>
    </source>
</evidence>
<dbReference type="EMBL" id="JAIWQS010000005">
    <property type="protein sequence ID" value="KAJ8765230.1"/>
    <property type="molecule type" value="Genomic_DNA"/>
</dbReference>
<keyword evidence="4" id="KW-0689">Ribosomal protein</keyword>
<dbReference type="GO" id="GO:0003735">
    <property type="term" value="F:structural constituent of ribosome"/>
    <property type="evidence" value="ECO:0007669"/>
    <property type="project" value="InterPro"/>
</dbReference>
<evidence type="ECO:0000256" key="1">
    <source>
        <dbReference type="ARBA" id="ARBA00007634"/>
    </source>
</evidence>
<keyword evidence="2" id="KW-0699">rRNA-binding</keyword>
<accession>A0AAV8TG40</accession>
<evidence type="ECO:0000256" key="3">
    <source>
        <dbReference type="ARBA" id="ARBA00022884"/>
    </source>
</evidence>
<dbReference type="InterPro" id="IPR036510">
    <property type="entry name" value="Ribosomal_bS20_sf"/>
</dbReference>
<proteinExistence type="inferred from homology"/>
<dbReference type="InterPro" id="IPR002583">
    <property type="entry name" value="Ribosomal_bS20"/>
</dbReference>
<protein>
    <recommendedName>
        <fullName evidence="8">30S ribosomal protein S20, chloroplastic</fullName>
    </recommendedName>
</protein>
<dbReference type="GO" id="GO:0006412">
    <property type="term" value="P:translation"/>
    <property type="evidence" value="ECO:0007669"/>
    <property type="project" value="InterPro"/>
</dbReference>
<sequence length="210" mass="23217">MAAAIRSSCFDKLRYLSLKDPFSCSSSSPKEVARRALGRAAPSSFCPQTPISNGVFHSAFSTAATAARATFRSLGLFSAFSHNVLNKGYVPISMAQKSVPYSTASVLKRIRRAEKMRIKNKSRRTKVKTRMKKVFLALDELKNKPEVQPEEFAHIDELIKKAHSTIRKAVSAGVLHRNTGERRKARLARRKTAVELHHGLITPAPEASAT</sequence>
<dbReference type="Proteomes" id="UP001159364">
    <property type="component" value="Linkage Group LG05"/>
</dbReference>
<dbReference type="GO" id="GO:0015935">
    <property type="term" value="C:small ribosomal subunit"/>
    <property type="evidence" value="ECO:0007669"/>
    <property type="project" value="TreeGrafter"/>
</dbReference>
<evidence type="ECO:0000256" key="5">
    <source>
        <dbReference type="ARBA" id="ARBA00023274"/>
    </source>
</evidence>
<keyword evidence="3" id="KW-0694">RNA-binding</keyword>
<evidence type="ECO:0000256" key="4">
    <source>
        <dbReference type="ARBA" id="ARBA00022980"/>
    </source>
</evidence>
<dbReference type="SUPFAM" id="SSF46992">
    <property type="entry name" value="Ribosomal protein S20"/>
    <property type="match status" value="1"/>
</dbReference>
<dbReference type="AlphaFoldDB" id="A0AAV8TG40"/>
<gene>
    <name evidence="6" type="ORF">K2173_011910</name>
</gene>
<organism evidence="6 7">
    <name type="scientific">Erythroxylum novogranatense</name>
    <dbReference type="NCBI Taxonomy" id="1862640"/>
    <lineage>
        <taxon>Eukaryota</taxon>
        <taxon>Viridiplantae</taxon>
        <taxon>Streptophyta</taxon>
        <taxon>Embryophyta</taxon>
        <taxon>Tracheophyta</taxon>
        <taxon>Spermatophyta</taxon>
        <taxon>Magnoliopsida</taxon>
        <taxon>eudicotyledons</taxon>
        <taxon>Gunneridae</taxon>
        <taxon>Pentapetalae</taxon>
        <taxon>rosids</taxon>
        <taxon>fabids</taxon>
        <taxon>Malpighiales</taxon>
        <taxon>Erythroxylaceae</taxon>
        <taxon>Erythroxylum</taxon>
    </lineage>
</organism>
<keyword evidence="5" id="KW-0687">Ribonucleoprotein</keyword>
<dbReference type="Gene3D" id="1.20.58.110">
    <property type="entry name" value="Ribosomal protein S20"/>
    <property type="match status" value="1"/>
</dbReference>
<comment type="caution">
    <text evidence="6">The sequence shown here is derived from an EMBL/GenBank/DDBJ whole genome shotgun (WGS) entry which is preliminary data.</text>
</comment>
<keyword evidence="7" id="KW-1185">Reference proteome</keyword>
<evidence type="ECO:0008006" key="8">
    <source>
        <dbReference type="Google" id="ProtNLM"/>
    </source>
</evidence>
<reference evidence="6 7" key="1">
    <citation type="submission" date="2021-09" db="EMBL/GenBank/DDBJ databases">
        <title>Genomic insights and catalytic innovation underlie evolution of tropane alkaloids biosynthesis.</title>
        <authorList>
            <person name="Wang Y.-J."/>
            <person name="Tian T."/>
            <person name="Huang J.-P."/>
            <person name="Huang S.-X."/>
        </authorList>
    </citation>
    <scope>NUCLEOTIDE SEQUENCE [LARGE SCALE GENOMIC DNA]</scope>
    <source>
        <strain evidence="6">KIB-2018</strain>
        <tissue evidence="6">Leaf</tissue>
    </source>
</reference>
<dbReference type="HAMAP" id="MF_00500">
    <property type="entry name" value="Ribosomal_bS20"/>
    <property type="match status" value="1"/>
</dbReference>
<dbReference type="GO" id="GO:0070181">
    <property type="term" value="F:small ribosomal subunit rRNA binding"/>
    <property type="evidence" value="ECO:0007669"/>
    <property type="project" value="TreeGrafter"/>
</dbReference>
<dbReference type="PANTHER" id="PTHR33398:SF1">
    <property type="entry name" value="SMALL RIBOSOMAL SUBUNIT PROTEIN BS20C"/>
    <property type="match status" value="1"/>
</dbReference>
<comment type="similarity">
    <text evidence="1">Belongs to the bacterial ribosomal protein bS20 family.</text>
</comment>
<evidence type="ECO:0000256" key="2">
    <source>
        <dbReference type="ARBA" id="ARBA00022730"/>
    </source>
</evidence>
<dbReference type="Pfam" id="PF01649">
    <property type="entry name" value="Ribosomal_S20p"/>
    <property type="match status" value="1"/>
</dbReference>
<dbReference type="PANTHER" id="PTHR33398">
    <property type="entry name" value="30S RIBOSOMAL PROTEIN S20"/>
    <property type="match status" value="1"/>
</dbReference>